<dbReference type="InterPro" id="IPR014710">
    <property type="entry name" value="RmlC-like_jellyroll"/>
</dbReference>
<organism evidence="2 3">
    <name type="scientific">Protofrankia coriariae</name>
    <dbReference type="NCBI Taxonomy" id="1562887"/>
    <lineage>
        <taxon>Bacteria</taxon>
        <taxon>Bacillati</taxon>
        <taxon>Actinomycetota</taxon>
        <taxon>Actinomycetes</taxon>
        <taxon>Frankiales</taxon>
        <taxon>Frankiaceae</taxon>
        <taxon>Protofrankia</taxon>
    </lineage>
</organism>
<evidence type="ECO:0000313" key="2">
    <source>
        <dbReference type="EMBL" id="KLL10510.1"/>
    </source>
</evidence>
<dbReference type="EMBL" id="JWIO01000031">
    <property type="protein sequence ID" value="KLL10510.1"/>
    <property type="molecule type" value="Genomic_DNA"/>
</dbReference>
<dbReference type="InterPro" id="IPR011051">
    <property type="entry name" value="RmlC_Cupin_sf"/>
</dbReference>
<keyword evidence="3" id="KW-1185">Reference proteome</keyword>
<proteinExistence type="predicted"/>
<feature type="domain" description="Cupin type-2" evidence="1">
    <location>
        <begin position="58"/>
        <end position="135"/>
    </location>
</feature>
<comment type="caution">
    <text evidence="2">The sequence shown here is derived from an EMBL/GenBank/DDBJ whole genome shotgun (WGS) entry which is preliminary data.</text>
</comment>
<name>A0ABR5F1B2_9ACTN</name>
<dbReference type="SUPFAM" id="SSF51182">
    <property type="entry name" value="RmlC-like cupins"/>
    <property type="match status" value="1"/>
</dbReference>
<gene>
    <name evidence="2" type="ORF">FrCorBMG51_17765</name>
</gene>
<dbReference type="PANTHER" id="PTHR40112">
    <property type="entry name" value="H2HPP ISOMERASE"/>
    <property type="match status" value="1"/>
</dbReference>
<dbReference type="RefSeq" id="WP_047224167.1">
    <property type="nucleotide sequence ID" value="NZ_JWIO01000031.1"/>
</dbReference>
<sequence length="171" mass="18563">MTSSQIPAYSDVDPFHRRLHQITQGELDPDTAQTSGMRRFSAISGKTVGSSKLWMGQVHVAPATASGNHHHGRSETAIYVVSGHPEFVFLDQAVEGTDEPGPGREVRVRTSPGDFIFVPPWVPHREENPDPSLEAIVVIARSTQEGIVVNLEDLRWAGPVLTNGSDVEGCS</sequence>
<accession>A0ABR5F1B2</accession>
<reference evidence="2 3" key="1">
    <citation type="submission" date="2014-12" db="EMBL/GenBank/DDBJ databases">
        <title>Frankia sp. BMG5.1 draft genome.</title>
        <authorList>
            <person name="Gtari M."/>
            <person name="Ghodhbane-Gtari F."/>
            <person name="Nouioui I."/>
            <person name="Ktari A."/>
            <person name="Hezbri K."/>
            <person name="Mimouni W."/>
            <person name="Sbissi I."/>
            <person name="Ayari A."/>
            <person name="Yamanaka T."/>
            <person name="Normand P."/>
            <person name="Tisa L.S."/>
            <person name="Boudabous A."/>
        </authorList>
    </citation>
    <scope>NUCLEOTIDE SEQUENCE [LARGE SCALE GENOMIC DNA]</scope>
    <source>
        <strain evidence="2 3">BMG5.1</strain>
    </source>
</reference>
<dbReference type="Pfam" id="PF07883">
    <property type="entry name" value="Cupin_2"/>
    <property type="match status" value="1"/>
</dbReference>
<evidence type="ECO:0000259" key="1">
    <source>
        <dbReference type="Pfam" id="PF07883"/>
    </source>
</evidence>
<dbReference type="InterPro" id="IPR013096">
    <property type="entry name" value="Cupin_2"/>
</dbReference>
<dbReference type="InterPro" id="IPR052535">
    <property type="entry name" value="Bacilysin_H2HPP_isomerase"/>
</dbReference>
<dbReference type="Proteomes" id="UP000035425">
    <property type="component" value="Unassembled WGS sequence"/>
</dbReference>
<protein>
    <submittedName>
        <fullName evidence="2">Cupin</fullName>
    </submittedName>
</protein>
<dbReference type="CDD" id="cd02210">
    <property type="entry name" value="cupin_BLR2406-like"/>
    <property type="match status" value="1"/>
</dbReference>
<dbReference type="Gene3D" id="2.60.120.10">
    <property type="entry name" value="Jelly Rolls"/>
    <property type="match status" value="1"/>
</dbReference>
<dbReference type="PANTHER" id="PTHR40112:SF1">
    <property type="entry name" value="H2HPP ISOMERASE"/>
    <property type="match status" value="1"/>
</dbReference>
<evidence type="ECO:0000313" key="3">
    <source>
        <dbReference type="Proteomes" id="UP000035425"/>
    </source>
</evidence>